<accession>A0A438IVN5</accession>
<dbReference type="InterPro" id="IPR026960">
    <property type="entry name" value="RVT-Znf"/>
</dbReference>
<feature type="domain" description="Reverse transcriptase zinc-binding" evidence="1">
    <location>
        <begin position="198"/>
        <end position="282"/>
    </location>
</feature>
<gene>
    <name evidence="2" type="ORF">CK203_026384</name>
</gene>
<comment type="caution">
    <text evidence="2">The sequence shown here is derived from an EMBL/GenBank/DDBJ whole genome shotgun (WGS) entry which is preliminary data.</text>
</comment>
<dbReference type="Proteomes" id="UP000288805">
    <property type="component" value="Unassembled WGS sequence"/>
</dbReference>
<organism evidence="2 3">
    <name type="scientific">Vitis vinifera</name>
    <name type="common">Grape</name>
    <dbReference type="NCBI Taxonomy" id="29760"/>
    <lineage>
        <taxon>Eukaryota</taxon>
        <taxon>Viridiplantae</taxon>
        <taxon>Streptophyta</taxon>
        <taxon>Embryophyta</taxon>
        <taxon>Tracheophyta</taxon>
        <taxon>Spermatophyta</taxon>
        <taxon>Magnoliopsida</taxon>
        <taxon>eudicotyledons</taxon>
        <taxon>Gunneridae</taxon>
        <taxon>Pentapetalae</taxon>
        <taxon>rosids</taxon>
        <taxon>Vitales</taxon>
        <taxon>Vitaceae</taxon>
        <taxon>Viteae</taxon>
        <taxon>Vitis</taxon>
    </lineage>
</organism>
<sequence>MADEYVVKDGAELDGEAWKRIQHRSGHLTCLDNCLIGDLVTELNLMFLTLLPSLAGLAVVHGCKQACSIGILLFASRPSVYAFYSLHAGPLAWFNDLDKQHNMIEEMPLRAFGLLPACEGLSAGQEGVFGASKYEPIKVLGGTMNRSSGGGWNPNFLRPLNDWEIVIGVRFLARLQDKVVEEGKEDKVCWVDTKSGTFSIKSLYASLEIRRKVQFPSSVVWNVWVPCKVCFFALEATWGKTLTLDQLQRRGWSLANCCFLCLSHEEFIDHILLHCDKARVLWELLFSLFRVFWVMQSTVRETLLGERLMSIVDFIDSLGIEEVEEKVEELIIEVGVPKSPFYLFLVPESREIYEILCVHLHFHLEDPKQLGIRSCDVYCCKGFFIGEEEVCENTPFIVHLDVDAAAARMASRRAWN</sequence>
<evidence type="ECO:0000313" key="2">
    <source>
        <dbReference type="EMBL" id="RVX00794.1"/>
    </source>
</evidence>
<evidence type="ECO:0000313" key="3">
    <source>
        <dbReference type="Proteomes" id="UP000288805"/>
    </source>
</evidence>
<dbReference type="EMBL" id="QGNW01000079">
    <property type="protein sequence ID" value="RVX00794.1"/>
    <property type="molecule type" value="Genomic_DNA"/>
</dbReference>
<dbReference type="AlphaFoldDB" id="A0A438IVN5"/>
<proteinExistence type="predicted"/>
<dbReference type="Pfam" id="PF13966">
    <property type="entry name" value="zf-RVT"/>
    <property type="match status" value="1"/>
</dbReference>
<evidence type="ECO:0000259" key="1">
    <source>
        <dbReference type="Pfam" id="PF13966"/>
    </source>
</evidence>
<protein>
    <recommendedName>
        <fullName evidence="1">Reverse transcriptase zinc-binding domain-containing protein</fullName>
    </recommendedName>
</protein>
<reference evidence="2 3" key="1">
    <citation type="journal article" date="2018" name="PLoS Genet.">
        <title>Population sequencing reveals clonal diversity and ancestral inbreeding in the grapevine cultivar Chardonnay.</title>
        <authorList>
            <person name="Roach M.J."/>
            <person name="Johnson D.L."/>
            <person name="Bohlmann J."/>
            <person name="van Vuuren H.J."/>
            <person name="Jones S.J."/>
            <person name="Pretorius I.S."/>
            <person name="Schmidt S.A."/>
            <person name="Borneman A.R."/>
        </authorList>
    </citation>
    <scope>NUCLEOTIDE SEQUENCE [LARGE SCALE GENOMIC DNA]</scope>
    <source>
        <strain evidence="3">cv. Chardonnay</strain>
        <tissue evidence="2">Leaf</tissue>
    </source>
</reference>
<name>A0A438IVN5_VITVI</name>